<gene>
    <name evidence="9" type="ORF">NK118_05765</name>
</gene>
<evidence type="ECO:0000256" key="1">
    <source>
        <dbReference type="ARBA" id="ARBA00005715"/>
    </source>
</evidence>
<dbReference type="RefSeq" id="WP_262068639.1">
    <property type="nucleotide sequence ID" value="NZ_JAMXOC010000006.1"/>
</dbReference>
<dbReference type="InterPro" id="IPR042213">
    <property type="entry name" value="NBD_C_sf"/>
</dbReference>
<feature type="domain" description="Four-carbon acid sugar kinase nucleotide binding" evidence="8">
    <location>
        <begin position="241"/>
        <end position="409"/>
    </location>
</feature>
<dbReference type="InterPro" id="IPR010737">
    <property type="entry name" value="4-carb_acid_sugar_kinase_N"/>
</dbReference>
<dbReference type="EMBL" id="JAMZFV010000006">
    <property type="protein sequence ID" value="MCP1109758.1"/>
    <property type="molecule type" value="Genomic_DNA"/>
</dbReference>
<evidence type="ECO:0000256" key="2">
    <source>
        <dbReference type="ARBA" id="ARBA00022679"/>
    </source>
</evidence>
<keyword evidence="4 9" id="KW-0418">Kinase</keyword>
<dbReference type="Gene3D" id="3.40.50.10840">
    <property type="entry name" value="Putative sugar-binding, N-terminal domain"/>
    <property type="match status" value="1"/>
</dbReference>
<comment type="similarity">
    <text evidence="1">Belongs to the four-carbon acid sugar kinase family.</text>
</comment>
<evidence type="ECO:0000313" key="9">
    <source>
        <dbReference type="EMBL" id="MCP1109758.1"/>
    </source>
</evidence>
<evidence type="ECO:0000256" key="4">
    <source>
        <dbReference type="ARBA" id="ARBA00022777"/>
    </source>
</evidence>
<dbReference type="Proteomes" id="UP001523565">
    <property type="component" value="Unassembled WGS sequence"/>
</dbReference>
<comment type="caution">
    <text evidence="9">The sequence shown here is derived from an EMBL/GenBank/DDBJ whole genome shotgun (WGS) entry which is preliminary data.</text>
</comment>
<name>A0ABT1EGE0_9FIRM</name>
<keyword evidence="10" id="KW-1185">Reference proteome</keyword>
<dbReference type="InterPro" id="IPR037051">
    <property type="entry name" value="4-carb_acid_sugar_kinase_N_sf"/>
</dbReference>
<evidence type="ECO:0000259" key="7">
    <source>
        <dbReference type="Pfam" id="PF07005"/>
    </source>
</evidence>
<evidence type="ECO:0000256" key="6">
    <source>
        <dbReference type="ARBA" id="ARBA00023277"/>
    </source>
</evidence>
<accession>A0ABT1EGE0</accession>
<keyword evidence="5" id="KW-0067">ATP-binding</keyword>
<dbReference type="Pfam" id="PF17042">
    <property type="entry name" value="NBD_C"/>
    <property type="match status" value="1"/>
</dbReference>
<protein>
    <submittedName>
        <fullName evidence="9">Four-carbon acid sugar kinase family protein</fullName>
    </submittedName>
</protein>
<sequence>MIKLLILADDFTGTLDTAVQFAEKGISVRISVDPEEAQFDSDYEVLAVDLETRHLDKREAYTRVYKIAKRGLAAGVEYIYKKTDSTLRGNIGSELEALTVACNQESVCFLPAYPQAGRTTKKGVQYLDGVPIHKSIFGADPYEPVRYSLVSEIIGETSDIQTRNVGTDELESLYKGKKDCGEVMIVDAETVEDIGLVAEFLSRKRKLKLFAGCAGFATYLDRIISFKHTKLINFPGANKLVMVSGSLNEVTAQQIRIYEENGSETLGRFTLKVLQKLQEHYFQSGECKETLRIIKEKIQNNEVCIIDTFDTEPGETKRIAIEQGLEGMALGERIADNIGELIEIMTKSFPEALYLLTGGDTLYGYIKRHKKAQIIPIREVEKGAVLTAVKEEGSLLFMITKAGGLGTERVVENVKSYMKARTN</sequence>
<keyword evidence="6" id="KW-0119">Carbohydrate metabolism</keyword>
<dbReference type="SUPFAM" id="SSF142764">
    <property type="entry name" value="YgbK-like"/>
    <property type="match status" value="1"/>
</dbReference>
<dbReference type="GO" id="GO:0016301">
    <property type="term" value="F:kinase activity"/>
    <property type="evidence" value="ECO:0007669"/>
    <property type="project" value="UniProtKB-KW"/>
</dbReference>
<dbReference type="InterPro" id="IPR031475">
    <property type="entry name" value="NBD_C"/>
</dbReference>
<proteinExistence type="inferred from homology"/>
<evidence type="ECO:0000259" key="8">
    <source>
        <dbReference type="Pfam" id="PF17042"/>
    </source>
</evidence>
<feature type="domain" description="Four-carbon acid sugar kinase N-terminal" evidence="7">
    <location>
        <begin position="4"/>
        <end position="220"/>
    </location>
</feature>
<evidence type="ECO:0000313" key="10">
    <source>
        <dbReference type="Proteomes" id="UP001523565"/>
    </source>
</evidence>
<dbReference type="Pfam" id="PF07005">
    <property type="entry name" value="SBD_N"/>
    <property type="match status" value="1"/>
</dbReference>
<evidence type="ECO:0000256" key="3">
    <source>
        <dbReference type="ARBA" id="ARBA00022741"/>
    </source>
</evidence>
<keyword evidence="2" id="KW-0808">Transferase</keyword>
<organism evidence="9 10">
    <name type="scientific">Ohessyouella blattaphilus</name>
    <dbReference type="NCBI Taxonomy" id="2949333"/>
    <lineage>
        <taxon>Bacteria</taxon>
        <taxon>Bacillati</taxon>
        <taxon>Bacillota</taxon>
        <taxon>Clostridia</taxon>
        <taxon>Lachnospirales</taxon>
        <taxon>Lachnospiraceae</taxon>
        <taxon>Ohessyouella</taxon>
    </lineage>
</organism>
<keyword evidence="3" id="KW-0547">Nucleotide-binding</keyword>
<dbReference type="Gene3D" id="3.40.980.20">
    <property type="entry name" value="Four-carbon acid sugar kinase, nucleotide binding domain"/>
    <property type="match status" value="1"/>
</dbReference>
<evidence type="ECO:0000256" key="5">
    <source>
        <dbReference type="ARBA" id="ARBA00022840"/>
    </source>
</evidence>
<reference evidence="9 10" key="1">
    <citation type="journal article" date="2022" name="Genome Biol. Evol.">
        <title>Host diet, physiology and behaviors set the stage for Lachnospiraceae cladogenesis.</title>
        <authorList>
            <person name="Vera-Ponce De Leon A."/>
            <person name="Schneider M."/>
            <person name="Jahnes B.C."/>
            <person name="Sadowski V."/>
            <person name="Camuy-Velez L.A."/>
            <person name="Duan J."/>
            <person name="Sabree Z.L."/>
        </authorList>
    </citation>
    <scope>NUCLEOTIDE SEQUENCE [LARGE SCALE GENOMIC DNA]</scope>
    <source>
        <strain evidence="9 10">PAL227</strain>
    </source>
</reference>